<keyword evidence="1" id="KW-1133">Transmembrane helix</keyword>
<feature type="transmembrane region" description="Helical" evidence="1">
    <location>
        <begin position="60"/>
        <end position="86"/>
    </location>
</feature>
<comment type="caution">
    <text evidence="2">The sequence shown here is derived from an EMBL/GenBank/DDBJ whole genome shotgun (WGS) entry which is preliminary data.</text>
</comment>
<proteinExistence type="predicted"/>
<evidence type="ECO:0000313" key="3">
    <source>
        <dbReference type="Proteomes" id="UP001566132"/>
    </source>
</evidence>
<sequence length="95" mass="10466">MQSGFARTGPIYFMAARLGGIGRSLINLLFSPLLWSIYLIQKCKSIVGDENYQENFHVGLLHLNFSVIIGMFVLVGSHSCLVRYGLLVCAGDVKS</sequence>
<protein>
    <submittedName>
        <fullName evidence="2">Uncharacterized protein</fullName>
    </submittedName>
</protein>
<evidence type="ECO:0000256" key="1">
    <source>
        <dbReference type="SAM" id="Phobius"/>
    </source>
</evidence>
<dbReference type="EMBL" id="JBDJPC010000003">
    <property type="protein sequence ID" value="KAL1509383.1"/>
    <property type="molecule type" value="Genomic_DNA"/>
</dbReference>
<name>A0ABD1F5F6_HYPHA</name>
<accession>A0ABD1F5F6</accession>
<dbReference type="Proteomes" id="UP001566132">
    <property type="component" value="Unassembled WGS sequence"/>
</dbReference>
<feature type="transmembrane region" description="Helical" evidence="1">
    <location>
        <begin position="21"/>
        <end position="40"/>
    </location>
</feature>
<gene>
    <name evidence="2" type="ORF">ABEB36_004136</name>
</gene>
<reference evidence="2 3" key="1">
    <citation type="submission" date="2024-05" db="EMBL/GenBank/DDBJ databases">
        <title>Genetic variation in Jamaican populations of the coffee berry borer (Hypothenemus hampei).</title>
        <authorList>
            <person name="Errbii M."/>
            <person name="Myrie A."/>
        </authorList>
    </citation>
    <scope>NUCLEOTIDE SEQUENCE [LARGE SCALE GENOMIC DNA]</scope>
    <source>
        <strain evidence="2">JA-Hopewell-2020-01-JO</strain>
        <tissue evidence="2">Whole body</tissue>
    </source>
</reference>
<keyword evidence="3" id="KW-1185">Reference proteome</keyword>
<keyword evidence="1" id="KW-0812">Transmembrane</keyword>
<organism evidence="2 3">
    <name type="scientific">Hypothenemus hampei</name>
    <name type="common">Coffee berry borer</name>
    <dbReference type="NCBI Taxonomy" id="57062"/>
    <lineage>
        <taxon>Eukaryota</taxon>
        <taxon>Metazoa</taxon>
        <taxon>Ecdysozoa</taxon>
        <taxon>Arthropoda</taxon>
        <taxon>Hexapoda</taxon>
        <taxon>Insecta</taxon>
        <taxon>Pterygota</taxon>
        <taxon>Neoptera</taxon>
        <taxon>Endopterygota</taxon>
        <taxon>Coleoptera</taxon>
        <taxon>Polyphaga</taxon>
        <taxon>Cucujiformia</taxon>
        <taxon>Curculionidae</taxon>
        <taxon>Scolytinae</taxon>
        <taxon>Hypothenemus</taxon>
    </lineage>
</organism>
<evidence type="ECO:0000313" key="2">
    <source>
        <dbReference type="EMBL" id="KAL1509383.1"/>
    </source>
</evidence>
<dbReference type="AlphaFoldDB" id="A0ABD1F5F6"/>
<keyword evidence="1" id="KW-0472">Membrane</keyword>